<accession>A0ABX1RNY7</accession>
<feature type="compositionally biased region" description="Polar residues" evidence="1">
    <location>
        <begin position="1"/>
        <end position="12"/>
    </location>
</feature>
<reference evidence="2 3" key="1">
    <citation type="submission" date="2020-04" db="EMBL/GenBank/DDBJ databases">
        <authorList>
            <person name="Klaysubun C."/>
            <person name="Duangmal K."/>
            <person name="Lipun K."/>
        </authorList>
    </citation>
    <scope>NUCLEOTIDE SEQUENCE [LARGE SCALE GENOMIC DNA]</scope>
    <source>
        <strain evidence="2 3">JCM 11839</strain>
    </source>
</reference>
<feature type="region of interest" description="Disordered" evidence="1">
    <location>
        <begin position="1"/>
        <end position="122"/>
    </location>
</feature>
<comment type="caution">
    <text evidence="2">The sequence shown here is derived from an EMBL/GenBank/DDBJ whole genome shotgun (WGS) entry which is preliminary data.</text>
</comment>
<dbReference type="Proteomes" id="UP001296706">
    <property type="component" value="Unassembled WGS sequence"/>
</dbReference>
<evidence type="ECO:0008006" key="4">
    <source>
        <dbReference type="Google" id="ProtNLM"/>
    </source>
</evidence>
<evidence type="ECO:0000256" key="1">
    <source>
        <dbReference type="SAM" id="MobiDB-lite"/>
    </source>
</evidence>
<organism evidence="2 3">
    <name type="scientific">Pseudonocardia xinjiangensis</name>
    <dbReference type="NCBI Taxonomy" id="75289"/>
    <lineage>
        <taxon>Bacteria</taxon>
        <taxon>Bacillati</taxon>
        <taxon>Actinomycetota</taxon>
        <taxon>Actinomycetes</taxon>
        <taxon>Pseudonocardiales</taxon>
        <taxon>Pseudonocardiaceae</taxon>
        <taxon>Pseudonocardia</taxon>
    </lineage>
</organism>
<sequence>MTTAVRPTVQRSPATGAPTTPAQPLALTQRTYPAAPLTVPTVSRRQETGAAVQRNVTTRSGPASAARQQSAPAPTPTTSTNTVIQRATTAPSETAAAPAPTADPAAAGSPMSQLSRQDMDQLARDLIGPLSRLLRAELRLDRERNGRLRDH</sequence>
<evidence type="ECO:0000313" key="3">
    <source>
        <dbReference type="Proteomes" id="UP001296706"/>
    </source>
</evidence>
<dbReference type="EMBL" id="JAAXKY010000134">
    <property type="protein sequence ID" value="NMH81199.1"/>
    <property type="molecule type" value="Genomic_DNA"/>
</dbReference>
<evidence type="ECO:0000313" key="2">
    <source>
        <dbReference type="EMBL" id="NMH81199.1"/>
    </source>
</evidence>
<feature type="compositionally biased region" description="Low complexity" evidence="1">
    <location>
        <begin position="59"/>
        <end position="80"/>
    </location>
</feature>
<feature type="compositionally biased region" description="Low complexity" evidence="1">
    <location>
        <begin position="13"/>
        <end position="29"/>
    </location>
</feature>
<protein>
    <recommendedName>
        <fullName evidence="4">Syndecan 1</fullName>
    </recommendedName>
</protein>
<name>A0ABX1RNY7_9PSEU</name>
<gene>
    <name evidence="2" type="ORF">HF577_29410</name>
</gene>
<proteinExistence type="predicted"/>
<feature type="compositionally biased region" description="Low complexity" evidence="1">
    <location>
        <begin position="87"/>
        <end position="107"/>
    </location>
</feature>
<dbReference type="RefSeq" id="WP_169399225.1">
    <property type="nucleotide sequence ID" value="NZ_BAAAJH010000005.1"/>
</dbReference>
<keyword evidence="3" id="KW-1185">Reference proteome</keyword>